<sequence length="1144" mass="128272">MLVCGIINELEEQSKDLLSYFFCQGTDSRSNTATSVLRGLIYRLVSQQRSLIQYVRNKTHGDQSIFDNTNGWYAASDIFRNILQDKSLEPAVLIIDALDECQVQVEQLLRLIIDTPTSNPRIKWIVSSRNLQHIGRVLNAANIEGRVMLSLEMKSASVSDAVGIYIRNQVSKLQTLRDDPNLRRKFEETILQKANGTFLWVALIFKKLRVLDDEEFEDSSGILTALEEVPTELTDLYSRMFQQIERPGSNNSRLCKTILATMFIACRPLHVLELPILSGFEGNLAKTDTLERLIKLCGSFLTLQKDTNMVYFVHQSAKDFLATDSTAFSAIFQFGKGTVHRDLFIRSIQALKKTLRRNMYGLLYPGVLIDEITKPDPDPLAKVHYSCFHWINHFCDCDQNRDMTPWLEGDEVVQMAHDFIENCYLYWLEAASLYGGVSIVVSEIRRLKDLAKAHKWEGLANLVHDAHRFILSYRQVIETAPLQVYVSALIFSLIFSLVRRKFEPLEGPKWITKKPTMQPEWDACLLTLEGHKDRVASISFTRDGKIQASGSNDGTIRVWDSSTGACLKSWKAHDGECVTTVAFAPGWSSAVLASGGHDKLVKIWDIATDYALLYTLEGHEGSVTNVAFIDGKTLLSLSDDKTVRRWDLMTGTLLSTTSLPQRPLVVSPNGRYVTTGIGRTLFVLELDYSRACQTVACHVKYDCDVVFLPDNTRLVSSAFDRDIAEIWDLVTGSCLNSFAGCGPVAISADGTRMASGSQNLAVKIWDLVEGSLLQNIQHPTGWIEALSFSPDGKQLASGSTDEIVRIWDPALEPSLQPLNNAERPMDLHMSPDGMWIVSEGRFGPIRILDTATGELHHMIEKTNGADLIAFSPDGLWIATASKLGNTINICEIGTWKVENYCSDNLDGIRSLAFSPDGLWLASGLEEGSINVWDAKAWKLQYRRRHHMMEVTSVILSPQTENGLLASGSHLGVINIWVVSTGIVLKTLPSSGPPTQMEFSPNGLWLASGCQKTVEVWDVNQGSLLMRVADYFHEISWRSSGNILLLSNIDILSTQWRISHALDGKGLVYYRTEVTPEVHLSSDWAWILVRGKRAVWLPTQYRPETDLNLDKPKVIIRRSGIGILSVSREVLFFQFEMSETDILWS</sequence>
<gene>
    <name evidence="1" type="ORF">NM208_g5181</name>
</gene>
<evidence type="ECO:0000313" key="1">
    <source>
        <dbReference type="EMBL" id="KAJ3540159.1"/>
    </source>
</evidence>
<evidence type="ECO:0000313" key="2">
    <source>
        <dbReference type="Proteomes" id="UP001148629"/>
    </source>
</evidence>
<accession>A0ACC1SHZ4</accession>
<name>A0ACC1SHZ4_9HYPO</name>
<reference evidence="1" key="1">
    <citation type="submission" date="2022-08" db="EMBL/GenBank/DDBJ databases">
        <title>Genome Sequence of Fusarium decemcellulare.</title>
        <authorList>
            <person name="Buettner E."/>
        </authorList>
    </citation>
    <scope>NUCLEOTIDE SEQUENCE</scope>
    <source>
        <strain evidence="1">Babe19</strain>
    </source>
</reference>
<dbReference type="Proteomes" id="UP001148629">
    <property type="component" value="Unassembled WGS sequence"/>
</dbReference>
<dbReference type="EMBL" id="JANRMS010000421">
    <property type="protein sequence ID" value="KAJ3540159.1"/>
    <property type="molecule type" value="Genomic_DNA"/>
</dbReference>
<proteinExistence type="predicted"/>
<keyword evidence="2" id="KW-1185">Reference proteome</keyword>
<protein>
    <submittedName>
        <fullName evidence="1">Uncharacterized protein</fullName>
    </submittedName>
</protein>
<organism evidence="1 2">
    <name type="scientific">Fusarium decemcellulare</name>
    <dbReference type="NCBI Taxonomy" id="57161"/>
    <lineage>
        <taxon>Eukaryota</taxon>
        <taxon>Fungi</taxon>
        <taxon>Dikarya</taxon>
        <taxon>Ascomycota</taxon>
        <taxon>Pezizomycotina</taxon>
        <taxon>Sordariomycetes</taxon>
        <taxon>Hypocreomycetidae</taxon>
        <taxon>Hypocreales</taxon>
        <taxon>Nectriaceae</taxon>
        <taxon>Fusarium</taxon>
        <taxon>Fusarium decemcellulare species complex</taxon>
    </lineage>
</organism>
<comment type="caution">
    <text evidence="1">The sequence shown here is derived from an EMBL/GenBank/DDBJ whole genome shotgun (WGS) entry which is preliminary data.</text>
</comment>